<evidence type="ECO:0000313" key="3">
    <source>
        <dbReference type="EMBL" id="MFD2741668.1"/>
    </source>
</evidence>
<feature type="transmembrane region" description="Helical" evidence="1">
    <location>
        <begin position="9"/>
        <end position="27"/>
    </location>
</feature>
<organism evidence="3 4">
    <name type="scientific">Sulfitobacter aestuarii</name>
    <dbReference type="NCBI Taxonomy" id="2161676"/>
    <lineage>
        <taxon>Bacteria</taxon>
        <taxon>Pseudomonadati</taxon>
        <taxon>Pseudomonadota</taxon>
        <taxon>Alphaproteobacteria</taxon>
        <taxon>Rhodobacterales</taxon>
        <taxon>Roseobacteraceae</taxon>
        <taxon>Sulfitobacter</taxon>
    </lineage>
</organism>
<feature type="domain" description="DUF1468" evidence="2">
    <location>
        <begin position="14"/>
        <end position="148"/>
    </location>
</feature>
<evidence type="ECO:0000259" key="2">
    <source>
        <dbReference type="Pfam" id="PF07331"/>
    </source>
</evidence>
<dbReference type="EMBL" id="JBHUMP010000040">
    <property type="protein sequence ID" value="MFD2741668.1"/>
    <property type="molecule type" value="Genomic_DNA"/>
</dbReference>
<evidence type="ECO:0000256" key="1">
    <source>
        <dbReference type="SAM" id="Phobius"/>
    </source>
</evidence>
<protein>
    <submittedName>
        <fullName evidence="3">Tripartite tricarboxylate transporter TctB family protein</fullName>
    </submittedName>
</protein>
<dbReference type="InterPro" id="IPR009936">
    <property type="entry name" value="DUF1468"/>
</dbReference>
<sequence length="153" mass="16689">MNSRRIQHLIPASVVLALAAVVIVLSFTQEPAAAFLFPRIISVVMFVLAFWNFMRAAMGLAKVGGGIPMGAFLNIAPGLTVIGLLVFLVLTWLGFYAASFIAFLALYTIYDPVPLRNGQAFLKRIAVTTCFIAVIYGLFDRVLQVQTPSGLFF</sequence>
<feature type="transmembrane region" description="Helical" evidence="1">
    <location>
        <begin position="93"/>
        <end position="109"/>
    </location>
</feature>
<proteinExistence type="predicted"/>
<name>A0ABW5U8K5_9RHOB</name>
<gene>
    <name evidence="3" type="ORF">ACFSUD_19105</name>
</gene>
<keyword evidence="4" id="KW-1185">Reference proteome</keyword>
<feature type="transmembrane region" description="Helical" evidence="1">
    <location>
        <begin position="33"/>
        <end position="54"/>
    </location>
</feature>
<keyword evidence="1" id="KW-0472">Membrane</keyword>
<evidence type="ECO:0000313" key="4">
    <source>
        <dbReference type="Proteomes" id="UP001597474"/>
    </source>
</evidence>
<reference evidence="4" key="1">
    <citation type="journal article" date="2019" name="Int. J. Syst. Evol. Microbiol.">
        <title>The Global Catalogue of Microorganisms (GCM) 10K type strain sequencing project: providing services to taxonomists for standard genome sequencing and annotation.</title>
        <authorList>
            <consortium name="The Broad Institute Genomics Platform"/>
            <consortium name="The Broad Institute Genome Sequencing Center for Infectious Disease"/>
            <person name="Wu L."/>
            <person name="Ma J."/>
        </authorList>
    </citation>
    <scope>NUCLEOTIDE SEQUENCE [LARGE SCALE GENOMIC DNA]</scope>
    <source>
        <strain evidence="4">TISTR 2562</strain>
    </source>
</reference>
<dbReference type="Proteomes" id="UP001597474">
    <property type="component" value="Unassembled WGS sequence"/>
</dbReference>
<feature type="transmembrane region" description="Helical" evidence="1">
    <location>
        <begin position="66"/>
        <end position="87"/>
    </location>
</feature>
<dbReference type="RefSeq" id="WP_386376095.1">
    <property type="nucleotide sequence ID" value="NZ_JBHUMP010000040.1"/>
</dbReference>
<comment type="caution">
    <text evidence="3">The sequence shown here is derived from an EMBL/GenBank/DDBJ whole genome shotgun (WGS) entry which is preliminary data.</text>
</comment>
<keyword evidence="1" id="KW-1133">Transmembrane helix</keyword>
<keyword evidence="1" id="KW-0812">Transmembrane</keyword>
<dbReference type="Pfam" id="PF07331">
    <property type="entry name" value="TctB"/>
    <property type="match status" value="1"/>
</dbReference>
<feature type="transmembrane region" description="Helical" evidence="1">
    <location>
        <begin position="121"/>
        <end position="139"/>
    </location>
</feature>
<accession>A0ABW5U8K5</accession>